<gene>
    <name evidence="2" type="ORF">FXV83_03245</name>
</gene>
<dbReference type="InterPro" id="IPR021698">
    <property type="entry name" value="DUF3280"/>
</dbReference>
<dbReference type="AlphaFoldDB" id="A0A5S4YV78"/>
<feature type="region of interest" description="Disordered" evidence="1">
    <location>
        <begin position="1"/>
        <end position="24"/>
    </location>
</feature>
<sequence>MILVRGDIKRQNGTAGKRRRRSGSKIVKFSRRLPGREKLHAAHRQPSVGVLPPARPHMCRSLLVPVAILLLVVPAARWPAAADASVGVVIDDFSYTDTSAEPTNQTGAHERRLAAFMAALRRHIAADGRYRLAPSVQDRTAFKIIGGIQKTSTLVQWAKVAVIDAGAKKVVMDKLYTFRGDSDEAWERAEIFVSREVLAALAAPAPVALAVFDFELDDNTAAPASGLAAADVSYLDEATAGVRAALAQSGRYRIVDVSGAGEGAARSRSLRDCGGCDAAIAGKLGADQSLIGVVRRVSRTEYTVGFQVRDARTGAVVARGDSGLRMGADYSWKRGAVGLVRDRLIENQ</sequence>
<dbReference type="Pfam" id="PF11684">
    <property type="entry name" value="DUF3280"/>
    <property type="match status" value="1"/>
</dbReference>
<proteinExistence type="predicted"/>
<evidence type="ECO:0000313" key="3">
    <source>
        <dbReference type="Proteomes" id="UP000324797"/>
    </source>
</evidence>
<organism evidence="2 3">
    <name type="scientific">Bradyrhizobium hipponense</name>
    <dbReference type="NCBI Taxonomy" id="2605638"/>
    <lineage>
        <taxon>Bacteria</taxon>
        <taxon>Pseudomonadati</taxon>
        <taxon>Pseudomonadota</taxon>
        <taxon>Alphaproteobacteria</taxon>
        <taxon>Hyphomicrobiales</taxon>
        <taxon>Nitrobacteraceae</taxon>
        <taxon>Bradyrhizobium</taxon>
    </lineage>
</organism>
<evidence type="ECO:0000256" key="1">
    <source>
        <dbReference type="SAM" id="MobiDB-lite"/>
    </source>
</evidence>
<protein>
    <submittedName>
        <fullName evidence="2">DUF2380 domain-containing protein</fullName>
    </submittedName>
</protein>
<dbReference type="Proteomes" id="UP000324797">
    <property type="component" value="Unassembled WGS sequence"/>
</dbReference>
<name>A0A5S4YV78_9BRAD</name>
<comment type="caution">
    <text evidence="2">The sequence shown here is derived from an EMBL/GenBank/DDBJ whole genome shotgun (WGS) entry which is preliminary data.</text>
</comment>
<reference evidence="2 3" key="1">
    <citation type="submission" date="2019-08" db="EMBL/GenBank/DDBJ databases">
        <title>Bradyrhizobium hipponensis sp. nov., a rhizobium isolated from a Lupinus angustifolius root nodule in Tunisia.</title>
        <authorList>
            <person name="Off K."/>
            <person name="Rejili M."/>
            <person name="Mars M."/>
            <person name="Brachmann A."/>
            <person name="Marin M."/>
        </authorList>
    </citation>
    <scope>NUCLEOTIDE SEQUENCE [LARGE SCALE GENOMIC DNA]</scope>
    <source>
        <strain evidence="3">aSej3</strain>
    </source>
</reference>
<dbReference type="EMBL" id="VSTH01000014">
    <property type="protein sequence ID" value="TYO67802.1"/>
    <property type="molecule type" value="Genomic_DNA"/>
</dbReference>
<accession>A0A5S4YV78</accession>
<feature type="compositionally biased region" description="Basic and acidic residues" evidence="1">
    <location>
        <begin position="1"/>
        <end position="10"/>
    </location>
</feature>
<evidence type="ECO:0000313" key="2">
    <source>
        <dbReference type="EMBL" id="TYO67802.1"/>
    </source>
</evidence>
<keyword evidence="3" id="KW-1185">Reference proteome</keyword>